<feature type="region of interest" description="Disordered" evidence="1">
    <location>
        <begin position="108"/>
        <end position="192"/>
    </location>
</feature>
<evidence type="ECO:0000256" key="1">
    <source>
        <dbReference type="SAM" id="MobiDB-lite"/>
    </source>
</evidence>
<evidence type="ECO:0000256" key="2">
    <source>
        <dbReference type="SAM" id="Phobius"/>
    </source>
</evidence>
<organism evidence="3 4">
    <name type="scientific">Rossellomorea vietnamensis</name>
    <dbReference type="NCBI Taxonomy" id="218284"/>
    <lineage>
        <taxon>Bacteria</taxon>
        <taxon>Bacillati</taxon>
        <taxon>Bacillota</taxon>
        <taxon>Bacilli</taxon>
        <taxon>Bacillales</taxon>
        <taxon>Bacillaceae</taxon>
        <taxon>Rossellomorea</taxon>
    </lineage>
</organism>
<feature type="transmembrane region" description="Helical" evidence="2">
    <location>
        <begin position="24"/>
        <end position="44"/>
    </location>
</feature>
<dbReference type="AlphaFoldDB" id="A0A6I6UJS9"/>
<evidence type="ECO:0000313" key="4">
    <source>
        <dbReference type="Proteomes" id="UP000465062"/>
    </source>
</evidence>
<dbReference type="EMBL" id="CP047394">
    <property type="protein sequence ID" value="QHE63245.1"/>
    <property type="molecule type" value="Genomic_DNA"/>
</dbReference>
<accession>A0A6I6UJS9</accession>
<gene>
    <name evidence="3" type="ORF">FHE72_21190</name>
</gene>
<dbReference type="Proteomes" id="UP000465062">
    <property type="component" value="Chromosome"/>
</dbReference>
<feature type="compositionally biased region" description="Acidic residues" evidence="1">
    <location>
        <begin position="183"/>
        <end position="192"/>
    </location>
</feature>
<name>A0A6I6UJS9_9BACI</name>
<dbReference type="RefSeq" id="WP_159362926.1">
    <property type="nucleotide sequence ID" value="NZ_CP047394.1"/>
</dbReference>
<feature type="compositionally biased region" description="Basic and acidic residues" evidence="1">
    <location>
        <begin position="111"/>
        <end position="170"/>
    </location>
</feature>
<dbReference type="KEGG" id="bvq:FHE72_21190"/>
<evidence type="ECO:0000313" key="3">
    <source>
        <dbReference type="EMBL" id="QHE63245.1"/>
    </source>
</evidence>
<reference evidence="3 4" key="1">
    <citation type="submission" date="2019-06" db="EMBL/GenBank/DDBJ databases">
        <title>An operon consisting of a P-type ATPase gene and a transcriptional regular gene given the different cadmium resistance in Bacillus vietamensis 151-6 and Bacillus marisflavi 151-25.</title>
        <authorList>
            <person name="Yu X."/>
        </authorList>
    </citation>
    <scope>NUCLEOTIDE SEQUENCE [LARGE SCALE GENOMIC DNA]</scope>
    <source>
        <strain evidence="3 4">151-6</strain>
    </source>
</reference>
<keyword evidence="2" id="KW-1133">Transmembrane helix</keyword>
<keyword evidence="2" id="KW-0472">Membrane</keyword>
<keyword evidence="2" id="KW-0812">Transmembrane</keyword>
<proteinExistence type="predicted"/>
<sequence length="323" mass="37025">MKHSNKENPSRTSKNRIWKGDKRGSLIAAALGIFVFSLLTIYIISGTEKDSEHERYVQAEEETQAVYEEVDGNLYQTDEDQMLNSIKEYKVKSAQYLKKMAVEPMVEAAEVDQKTEKVTDQENRLENPKKSVIVEDETNKPKAEAEENKRKEEERVAQKRREEQASKPKEVNSSVPVTKEKEESVDESSPEDELYPMEFTMTDPNGHTFKLSRDFSIYKIGKGYDDIARRYGARFYYTPNSDVSYVIIGRKIIATVSLVSAANVEYKDLFIDLMTFQSKQYTREQFAALVDAVIQSGEPYIVEEGDSGELLKVENGTIVYHSW</sequence>
<protein>
    <submittedName>
        <fullName evidence="3">Uncharacterized protein</fullName>
    </submittedName>
</protein>